<dbReference type="Proteomes" id="UP001153954">
    <property type="component" value="Unassembled WGS sequence"/>
</dbReference>
<evidence type="ECO:0000259" key="1">
    <source>
        <dbReference type="PROSITE" id="PS50105"/>
    </source>
</evidence>
<comment type="caution">
    <text evidence="2">The sequence shown here is derived from an EMBL/GenBank/DDBJ whole genome shotgun (WGS) entry which is preliminary data.</text>
</comment>
<protein>
    <recommendedName>
        <fullName evidence="1">SAM domain-containing protein</fullName>
    </recommendedName>
</protein>
<dbReference type="InterPro" id="IPR013761">
    <property type="entry name" value="SAM/pointed_sf"/>
</dbReference>
<dbReference type="PANTHER" id="PTHR46829">
    <property type="entry name" value="STERILE ALPHA MOTIF DOMAIN-CONTAINING PROTEIN 15"/>
    <property type="match status" value="1"/>
</dbReference>
<organism evidence="2 3">
    <name type="scientific">Euphydryas editha</name>
    <name type="common">Edith's checkerspot</name>
    <dbReference type="NCBI Taxonomy" id="104508"/>
    <lineage>
        <taxon>Eukaryota</taxon>
        <taxon>Metazoa</taxon>
        <taxon>Ecdysozoa</taxon>
        <taxon>Arthropoda</taxon>
        <taxon>Hexapoda</taxon>
        <taxon>Insecta</taxon>
        <taxon>Pterygota</taxon>
        <taxon>Neoptera</taxon>
        <taxon>Endopterygota</taxon>
        <taxon>Lepidoptera</taxon>
        <taxon>Glossata</taxon>
        <taxon>Ditrysia</taxon>
        <taxon>Papilionoidea</taxon>
        <taxon>Nymphalidae</taxon>
        <taxon>Nymphalinae</taxon>
        <taxon>Euphydryas</taxon>
    </lineage>
</organism>
<dbReference type="Pfam" id="PF00536">
    <property type="entry name" value="SAM_1"/>
    <property type="match status" value="1"/>
</dbReference>
<dbReference type="Gene3D" id="1.10.150.50">
    <property type="entry name" value="Transcription Factor, Ets-1"/>
    <property type="match status" value="1"/>
</dbReference>
<proteinExistence type="predicted"/>
<dbReference type="PROSITE" id="PS50105">
    <property type="entry name" value="SAM_DOMAIN"/>
    <property type="match status" value="1"/>
</dbReference>
<sequence>MSKENMIVMKSKSEVKSRGPKKIIIPRRIPSEVPPKRIPVYPTPDKTTCLECPCFPKEDPYIRNKKLNPCQKTPLTLYELAAKVVDRLKLPKAFDWSESDVAKWLTDDVGLGQYTECILNNHINGRRLLLLEDPSNLAQINIKDFSHIQKITSKIRELFSMELIRFARSIGLPPRKPLTHCTIFKSRTGPSWGVRRNWNRCDILRWMKILMPEPEHMDHWDLVWYQKPDFPKIKFGRVKKSGITYNYIPHYNPQPDVCREYLIPRKFKIQKGISDSQQYIWMEKLPEPVREEKKKIVTPRKSRLIPDRISLTGLTGKDLILARRKMARPKFLP</sequence>
<feature type="domain" description="SAM" evidence="1">
    <location>
        <begin position="96"/>
        <end position="161"/>
    </location>
</feature>
<dbReference type="InterPro" id="IPR001660">
    <property type="entry name" value="SAM"/>
</dbReference>
<dbReference type="SUPFAM" id="SSF47769">
    <property type="entry name" value="SAM/Pointed domain"/>
    <property type="match status" value="1"/>
</dbReference>
<name>A0AAU9TCY2_EUPED</name>
<evidence type="ECO:0000313" key="3">
    <source>
        <dbReference type="Proteomes" id="UP001153954"/>
    </source>
</evidence>
<gene>
    <name evidence="2" type="ORF">EEDITHA_LOCUS90</name>
</gene>
<accession>A0AAU9TCY2</accession>
<dbReference type="SMART" id="SM00454">
    <property type="entry name" value="SAM"/>
    <property type="match status" value="1"/>
</dbReference>
<dbReference type="AlphaFoldDB" id="A0AAU9TCY2"/>
<keyword evidence="3" id="KW-1185">Reference proteome</keyword>
<dbReference type="EMBL" id="CAKOGL010000001">
    <property type="protein sequence ID" value="CAH2083372.1"/>
    <property type="molecule type" value="Genomic_DNA"/>
</dbReference>
<reference evidence="2" key="1">
    <citation type="submission" date="2022-03" db="EMBL/GenBank/DDBJ databases">
        <authorList>
            <person name="Tunstrom K."/>
        </authorList>
    </citation>
    <scope>NUCLEOTIDE SEQUENCE</scope>
</reference>
<evidence type="ECO:0000313" key="2">
    <source>
        <dbReference type="EMBL" id="CAH2083372.1"/>
    </source>
</evidence>
<dbReference type="PANTHER" id="PTHR46829:SF1">
    <property type="entry name" value="STERILE ALPHA MOTIF DOMAIN-CONTAINING PROTEIN 15"/>
    <property type="match status" value="1"/>
</dbReference>